<evidence type="ECO:0000313" key="2">
    <source>
        <dbReference type="EMBL" id="MFF4525589.1"/>
    </source>
</evidence>
<dbReference type="InterPro" id="IPR043917">
    <property type="entry name" value="DUF5753"/>
</dbReference>
<organism evidence="2 3">
    <name type="scientific">Streptomyces bluensis</name>
    <dbReference type="NCBI Taxonomy" id="33897"/>
    <lineage>
        <taxon>Bacteria</taxon>
        <taxon>Bacillati</taxon>
        <taxon>Actinomycetota</taxon>
        <taxon>Actinomycetes</taxon>
        <taxon>Kitasatosporales</taxon>
        <taxon>Streptomycetaceae</taxon>
        <taxon>Streptomyces</taxon>
    </lineage>
</organism>
<sequence length="298" mass="33189">MARPAHRKGVTVGPTTRRRQLGAELRRLRDRKGMTLEAAGQAVGVSRATVNRYESNQGPVKWIVVEGLCRAYDATGDEREAIVALAKSAKVQGWWKGYSDAIHDWLTPFLTLEDEAVEECHWANAYVPGLLQTRAYATAVIRAVEARAAEDTIQRMVDVRMKRQEVLKRETPPHVWAIVDEAVVRRCVGGPAVMAEQLQHLSMSSRSPHVTLQVLPFDAGAYAAESTGFIIIRGPEPSLDVVHMSNLSGALYLEKEAELERHKVVFEYLRSQALSSSDTTRLLESLVKVFTERSGRES</sequence>
<dbReference type="Proteomes" id="UP001602058">
    <property type="component" value="Unassembled WGS sequence"/>
</dbReference>
<dbReference type="InterPro" id="IPR001387">
    <property type="entry name" value="Cro/C1-type_HTH"/>
</dbReference>
<evidence type="ECO:0000259" key="1">
    <source>
        <dbReference type="PROSITE" id="PS50943"/>
    </source>
</evidence>
<dbReference type="InterPro" id="IPR010982">
    <property type="entry name" value="Lambda_DNA-bd_dom_sf"/>
</dbReference>
<dbReference type="PROSITE" id="PS50943">
    <property type="entry name" value="HTH_CROC1"/>
    <property type="match status" value="1"/>
</dbReference>
<dbReference type="Pfam" id="PF13560">
    <property type="entry name" value="HTH_31"/>
    <property type="match status" value="1"/>
</dbReference>
<name>A0ABW6USS7_9ACTN</name>
<dbReference type="Gene3D" id="1.10.260.40">
    <property type="entry name" value="lambda repressor-like DNA-binding domains"/>
    <property type="match status" value="1"/>
</dbReference>
<dbReference type="CDD" id="cd00093">
    <property type="entry name" value="HTH_XRE"/>
    <property type="match status" value="1"/>
</dbReference>
<dbReference type="Pfam" id="PF19054">
    <property type="entry name" value="DUF5753"/>
    <property type="match status" value="1"/>
</dbReference>
<accession>A0ABW6USS7</accession>
<reference evidence="2 3" key="1">
    <citation type="submission" date="2024-10" db="EMBL/GenBank/DDBJ databases">
        <title>The Natural Products Discovery Center: Release of the First 8490 Sequenced Strains for Exploring Actinobacteria Biosynthetic Diversity.</title>
        <authorList>
            <person name="Kalkreuter E."/>
            <person name="Kautsar S.A."/>
            <person name="Yang D."/>
            <person name="Bader C.D."/>
            <person name="Teijaro C.N."/>
            <person name="Fluegel L."/>
            <person name="Davis C.M."/>
            <person name="Simpson J.R."/>
            <person name="Lauterbach L."/>
            <person name="Steele A.D."/>
            <person name="Gui C."/>
            <person name="Meng S."/>
            <person name="Li G."/>
            <person name="Viehrig K."/>
            <person name="Ye F."/>
            <person name="Su P."/>
            <person name="Kiefer A.F."/>
            <person name="Nichols A."/>
            <person name="Cepeda A.J."/>
            <person name="Yan W."/>
            <person name="Fan B."/>
            <person name="Jiang Y."/>
            <person name="Adhikari A."/>
            <person name="Zheng C.-J."/>
            <person name="Schuster L."/>
            <person name="Cowan T.M."/>
            <person name="Smanski M.J."/>
            <person name="Chevrette M.G."/>
            <person name="De Carvalho L.P.S."/>
            <person name="Shen B."/>
        </authorList>
    </citation>
    <scope>NUCLEOTIDE SEQUENCE [LARGE SCALE GENOMIC DNA]</scope>
    <source>
        <strain evidence="2 3">NPDC001390</strain>
    </source>
</reference>
<protein>
    <submittedName>
        <fullName evidence="2">Helix-turn-helix domain-containing protein</fullName>
    </submittedName>
</protein>
<dbReference type="SMART" id="SM00530">
    <property type="entry name" value="HTH_XRE"/>
    <property type="match status" value="1"/>
</dbReference>
<dbReference type="RefSeq" id="WP_387891080.1">
    <property type="nucleotide sequence ID" value="NZ_JBIAWJ010000019.1"/>
</dbReference>
<dbReference type="SUPFAM" id="SSF47413">
    <property type="entry name" value="lambda repressor-like DNA-binding domains"/>
    <property type="match status" value="1"/>
</dbReference>
<keyword evidence="3" id="KW-1185">Reference proteome</keyword>
<dbReference type="EMBL" id="JBIAWJ010000019">
    <property type="protein sequence ID" value="MFF4525589.1"/>
    <property type="molecule type" value="Genomic_DNA"/>
</dbReference>
<feature type="domain" description="HTH cro/C1-type" evidence="1">
    <location>
        <begin position="25"/>
        <end position="79"/>
    </location>
</feature>
<comment type="caution">
    <text evidence="2">The sequence shown here is derived from an EMBL/GenBank/DDBJ whole genome shotgun (WGS) entry which is preliminary data.</text>
</comment>
<evidence type="ECO:0000313" key="3">
    <source>
        <dbReference type="Proteomes" id="UP001602058"/>
    </source>
</evidence>
<proteinExistence type="predicted"/>
<gene>
    <name evidence="2" type="ORF">ACFY1D_29805</name>
</gene>